<dbReference type="Proteomes" id="UP001243623">
    <property type="component" value="Chromosome"/>
</dbReference>
<dbReference type="RefSeq" id="WP_147667291.1">
    <property type="nucleotide sequence ID" value="NZ_CP120678.1"/>
</dbReference>
<dbReference type="InterPro" id="IPR012337">
    <property type="entry name" value="RNaseH-like_sf"/>
</dbReference>
<dbReference type="Gene3D" id="3.30.420.10">
    <property type="entry name" value="Ribonuclease H-like superfamily/Ribonuclease H"/>
    <property type="match status" value="1"/>
</dbReference>
<dbReference type="GO" id="GO:0015074">
    <property type="term" value="P:DNA integration"/>
    <property type="evidence" value="ECO:0007669"/>
    <property type="project" value="InterPro"/>
</dbReference>
<keyword evidence="1" id="KW-0812">Transmembrane</keyword>
<dbReference type="GO" id="GO:0003676">
    <property type="term" value="F:nucleic acid binding"/>
    <property type="evidence" value="ECO:0007669"/>
    <property type="project" value="InterPro"/>
</dbReference>
<dbReference type="PANTHER" id="PTHR46889:SF4">
    <property type="entry name" value="TRANSPOSASE INSO FOR INSERTION SEQUENCE ELEMENT IS911B-RELATED"/>
    <property type="match status" value="1"/>
</dbReference>
<organism evidence="3 4">
    <name type="scientific">Selenobaculum gibii</name>
    <dbReference type="NCBI Taxonomy" id="3054208"/>
    <lineage>
        <taxon>Bacteria</taxon>
        <taxon>Bacillati</taxon>
        <taxon>Bacillota</taxon>
        <taxon>Negativicutes</taxon>
        <taxon>Selenomonadales</taxon>
        <taxon>Selenomonadaceae</taxon>
        <taxon>Selenobaculum</taxon>
    </lineage>
</organism>
<protein>
    <submittedName>
        <fullName evidence="3">Integrase core domain-containing protein</fullName>
    </submittedName>
</protein>
<dbReference type="SUPFAM" id="SSF53098">
    <property type="entry name" value="Ribonuclease H-like"/>
    <property type="match status" value="1"/>
</dbReference>
<evidence type="ECO:0000313" key="4">
    <source>
        <dbReference type="Proteomes" id="UP001243623"/>
    </source>
</evidence>
<keyword evidence="1" id="KW-1133">Transmembrane helix</keyword>
<feature type="domain" description="Integrase catalytic" evidence="2">
    <location>
        <begin position="1"/>
        <end position="126"/>
    </location>
</feature>
<sequence length="131" mass="15439">MSNYFVNIFILSLLIPVISANFLSGIIVRPFSIWWTQKYACYAYRDLLKHHHIQQSMSRRGNPYNNAVAENFFNCLKCEFVYLQRFSTRQAEQTAIFRYIETYYNSVRSHSGIGWISPNDFEKFILSNSVA</sequence>
<evidence type="ECO:0000259" key="2">
    <source>
        <dbReference type="PROSITE" id="PS50994"/>
    </source>
</evidence>
<evidence type="ECO:0000313" key="3">
    <source>
        <dbReference type="EMBL" id="WIW70886.1"/>
    </source>
</evidence>
<dbReference type="EMBL" id="CP120678">
    <property type="protein sequence ID" value="WIW70886.1"/>
    <property type="molecule type" value="Genomic_DNA"/>
</dbReference>
<keyword evidence="4" id="KW-1185">Reference proteome</keyword>
<feature type="transmembrane region" description="Helical" evidence="1">
    <location>
        <begin position="6"/>
        <end position="28"/>
    </location>
</feature>
<dbReference type="AlphaFoldDB" id="A0A9Y2AIY5"/>
<gene>
    <name evidence="3" type="ORF">P3F81_00750</name>
</gene>
<dbReference type="KEGG" id="sgbi:P3F81_00750"/>
<dbReference type="InterPro" id="IPR036397">
    <property type="entry name" value="RNaseH_sf"/>
</dbReference>
<reference evidence="3" key="1">
    <citation type="submission" date="2023-03" db="EMBL/GenBank/DDBJ databases">
        <title>Selenobaculum gbiensis gen. nov. sp. nov., a new bacterium isolated from the gut microbiota of IBD patient.</title>
        <authorList>
            <person name="Yeo S."/>
            <person name="Park H."/>
            <person name="Huh C.S."/>
        </authorList>
    </citation>
    <scope>NUCLEOTIDE SEQUENCE</scope>
    <source>
        <strain evidence="3">ICN-92133</strain>
    </source>
</reference>
<dbReference type="InterPro" id="IPR001584">
    <property type="entry name" value="Integrase_cat-core"/>
</dbReference>
<name>A0A9Y2AIY5_9FIRM</name>
<dbReference type="InterPro" id="IPR050900">
    <property type="entry name" value="Transposase_IS3/IS150/IS904"/>
</dbReference>
<dbReference type="PROSITE" id="PS50994">
    <property type="entry name" value="INTEGRASE"/>
    <property type="match status" value="1"/>
</dbReference>
<proteinExistence type="predicted"/>
<keyword evidence="1" id="KW-0472">Membrane</keyword>
<accession>A0A9Y2AIY5</accession>
<evidence type="ECO:0000256" key="1">
    <source>
        <dbReference type="SAM" id="Phobius"/>
    </source>
</evidence>
<dbReference type="PANTHER" id="PTHR46889">
    <property type="entry name" value="TRANSPOSASE INSF FOR INSERTION SEQUENCE IS3B-RELATED"/>
    <property type="match status" value="1"/>
</dbReference>
<dbReference type="Pfam" id="PF13683">
    <property type="entry name" value="rve_3"/>
    <property type="match status" value="1"/>
</dbReference>